<feature type="transmembrane region" description="Helical" evidence="1">
    <location>
        <begin position="50"/>
        <end position="71"/>
    </location>
</feature>
<name>A0A3P3WF31_9FLAO</name>
<dbReference type="RefSeq" id="WP_125018603.1">
    <property type="nucleotide sequence ID" value="NZ_RQVQ01000012.1"/>
</dbReference>
<dbReference type="EMBL" id="RQVQ01000012">
    <property type="protein sequence ID" value="RRJ91163.1"/>
    <property type="molecule type" value="Genomic_DNA"/>
</dbReference>
<gene>
    <name evidence="2" type="ORF">EG240_06570</name>
</gene>
<dbReference type="Proteomes" id="UP000275719">
    <property type="component" value="Unassembled WGS sequence"/>
</dbReference>
<feature type="transmembrane region" description="Helical" evidence="1">
    <location>
        <begin position="108"/>
        <end position="132"/>
    </location>
</feature>
<keyword evidence="3" id="KW-1185">Reference proteome</keyword>
<keyword evidence="1" id="KW-0472">Membrane</keyword>
<evidence type="ECO:0000256" key="1">
    <source>
        <dbReference type="SAM" id="Phobius"/>
    </source>
</evidence>
<dbReference type="AlphaFoldDB" id="A0A3P3WF31"/>
<keyword evidence="1" id="KW-0812">Transmembrane</keyword>
<sequence length="141" mass="16023">MLVTCLVMAFIMVFIGGIVTEESAPSLLSGYNTMSDEKKKNVDFKAIVKIFHKVFYGIAIALTIIGILSYFFENDNLWGALLSITVTWGLLPLFFVGKKYDTNIYSKWQIYLNYFVMLFLIVLGLVIAFSVYHHEGSLIIE</sequence>
<comment type="caution">
    <text evidence="2">The sequence shown here is derived from an EMBL/GenBank/DDBJ whole genome shotgun (WGS) entry which is preliminary data.</text>
</comment>
<evidence type="ECO:0000313" key="2">
    <source>
        <dbReference type="EMBL" id="RRJ91163.1"/>
    </source>
</evidence>
<proteinExistence type="predicted"/>
<dbReference type="InterPro" id="IPR017259">
    <property type="entry name" value="UCP037672"/>
</dbReference>
<organism evidence="2 3">
    <name type="scientific">Paenimyroides tangerinum</name>
    <dbReference type="NCBI Taxonomy" id="2488728"/>
    <lineage>
        <taxon>Bacteria</taxon>
        <taxon>Pseudomonadati</taxon>
        <taxon>Bacteroidota</taxon>
        <taxon>Flavobacteriia</taxon>
        <taxon>Flavobacteriales</taxon>
        <taxon>Flavobacteriaceae</taxon>
        <taxon>Paenimyroides</taxon>
    </lineage>
</organism>
<keyword evidence="1" id="KW-1133">Transmembrane helix</keyword>
<feature type="transmembrane region" description="Helical" evidence="1">
    <location>
        <begin position="6"/>
        <end position="29"/>
    </location>
</feature>
<protein>
    <submittedName>
        <fullName evidence="2">DUF3784 domain-containing protein</fullName>
    </submittedName>
</protein>
<accession>A0A3P3WF31</accession>
<feature type="transmembrane region" description="Helical" evidence="1">
    <location>
        <begin position="77"/>
        <end position="96"/>
    </location>
</feature>
<reference evidence="2 3" key="1">
    <citation type="submission" date="2018-11" db="EMBL/GenBank/DDBJ databases">
        <title>Flavobacterium sp. nov., YIM 102701-2 draft genome.</title>
        <authorList>
            <person name="Li G."/>
            <person name="Jiang Y."/>
        </authorList>
    </citation>
    <scope>NUCLEOTIDE SEQUENCE [LARGE SCALE GENOMIC DNA]</scope>
    <source>
        <strain evidence="2 3">YIM 102701-2</strain>
    </source>
</reference>
<dbReference type="Pfam" id="PF12650">
    <property type="entry name" value="DUF3784"/>
    <property type="match status" value="1"/>
</dbReference>
<evidence type="ECO:0000313" key="3">
    <source>
        <dbReference type="Proteomes" id="UP000275719"/>
    </source>
</evidence>
<dbReference type="OrthoDB" id="954876at2"/>